<keyword evidence="1" id="KW-0472">Membrane</keyword>
<dbReference type="Proteomes" id="UP000054804">
    <property type="component" value="Unassembled WGS sequence"/>
</dbReference>
<keyword evidence="3" id="KW-1185">Reference proteome</keyword>
<evidence type="ECO:0000313" key="2">
    <source>
        <dbReference type="EMBL" id="KUF13631.1"/>
    </source>
</evidence>
<keyword evidence="1" id="KW-1133">Transmembrane helix</keyword>
<feature type="transmembrane region" description="Helical" evidence="1">
    <location>
        <begin position="173"/>
        <end position="194"/>
    </location>
</feature>
<sequence>MTGVRTSLRTVPPPEPAARFRDLLAAEWLKLWSLRSTPWAYLIAALAVVGLNVGQAYDTYRYWTTRNTADKARFVHDGIPLAEAFTADAASILMLAAGAVGAVTVVGEYATGLIRTTFAAVPDRRAVLAAKAAVLAGVTTVLGALIAGVSFFATQAILSGRDIGVSVGHPGALRVIVASALLMPVSALVGMAVGALLRQPGTTMVATFATLLVLPLLVSQDRYWSALLAHALPYAAWQRLTGAGSQAVAYPWTQGGAWTVYAAWALGAVAVTVFTVGRRDQ</sequence>
<dbReference type="STRING" id="1765722.AT728_34890"/>
<feature type="transmembrane region" description="Helical" evidence="1">
    <location>
        <begin position="89"/>
        <end position="111"/>
    </location>
</feature>
<dbReference type="RefSeq" id="WP_058852177.1">
    <property type="nucleotide sequence ID" value="NZ_LOCL01000073.1"/>
</dbReference>
<feature type="transmembrane region" description="Helical" evidence="1">
    <location>
        <begin position="39"/>
        <end position="57"/>
    </location>
</feature>
<protein>
    <submittedName>
        <fullName evidence="2">ABC transporter permease</fullName>
    </submittedName>
</protein>
<organism evidence="2 3">
    <name type="scientific">Streptomyces silvensis</name>
    <dbReference type="NCBI Taxonomy" id="1765722"/>
    <lineage>
        <taxon>Bacteria</taxon>
        <taxon>Bacillati</taxon>
        <taxon>Actinomycetota</taxon>
        <taxon>Actinomycetes</taxon>
        <taxon>Kitasatosporales</taxon>
        <taxon>Streptomycetaceae</taxon>
        <taxon>Streptomyces</taxon>
    </lineage>
</organism>
<feature type="transmembrane region" description="Helical" evidence="1">
    <location>
        <begin position="201"/>
        <end position="218"/>
    </location>
</feature>
<evidence type="ECO:0000313" key="3">
    <source>
        <dbReference type="Proteomes" id="UP000054804"/>
    </source>
</evidence>
<gene>
    <name evidence="2" type="ORF">AT728_34890</name>
</gene>
<reference evidence="2 3" key="1">
    <citation type="submission" date="2015-12" db="EMBL/GenBank/DDBJ databases">
        <title>Draft genome sequence of Streptomyces silvensis ATCC 53525, a producer of novel hormone antagonists.</title>
        <authorList>
            <person name="Johnston C.W."/>
            <person name="Li Y."/>
            <person name="Magarvey N.A."/>
        </authorList>
    </citation>
    <scope>NUCLEOTIDE SEQUENCE [LARGE SCALE GENOMIC DNA]</scope>
    <source>
        <strain evidence="2 3">ATCC 53525</strain>
    </source>
</reference>
<keyword evidence="1" id="KW-0812">Transmembrane</keyword>
<evidence type="ECO:0000256" key="1">
    <source>
        <dbReference type="SAM" id="Phobius"/>
    </source>
</evidence>
<feature type="transmembrane region" description="Helical" evidence="1">
    <location>
        <begin position="258"/>
        <end position="277"/>
    </location>
</feature>
<comment type="caution">
    <text evidence="2">The sequence shown here is derived from an EMBL/GenBank/DDBJ whole genome shotgun (WGS) entry which is preliminary data.</text>
</comment>
<accession>A0A0W7WSR7</accession>
<feature type="transmembrane region" description="Helical" evidence="1">
    <location>
        <begin position="132"/>
        <end position="153"/>
    </location>
</feature>
<dbReference type="EMBL" id="LOCL01000073">
    <property type="protein sequence ID" value="KUF13631.1"/>
    <property type="molecule type" value="Genomic_DNA"/>
</dbReference>
<proteinExistence type="predicted"/>
<dbReference type="AlphaFoldDB" id="A0A0W7WSR7"/>
<dbReference type="OrthoDB" id="3480265at2"/>
<name>A0A0W7WSR7_9ACTN</name>